<dbReference type="InterPro" id="IPR017945">
    <property type="entry name" value="DHBP_synth_RibB-like_a/b_dom"/>
</dbReference>
<dbReference type="eggNOG" id="KOG1284">
    <property type="taxonomic scope" value="Eukaryota"/>
</dbReference>
<dbReference type="UniPathway" id="UPA00275">
    <property type="reaction ID" value="UER00399"/>
</dbReference>
<evidence type="ECO:0000256" key="12">
    <source>
        <dbReference type="RuleBase" id="RU003843"/>
    </source>
</evidence>
<dbReference type="PANTHER" id="PTHR21327">
    <property type="entry name" value="GTP CYCLOHYDROLASE II-RELATED"/>
    <property type="match status" value="1"/>
</dbReference>
<dbReference type="NCBIfam" id="TIGR00506">
    <property type="entry name" value="ribB"/>
    <property type="match status" value="1"/>
</dbReference>
<dbReference type="GO" id="GO:0005758">
    <property type="term" value="C:mitochondrial intermembrane space"/>
    <property type="evidence" value="ECO:0007669"/>
    <property type="project" value="TreeGrafter"/>
</dbReference>
<dbReference type="OrthoDB" id="60371at2759"/>
<name>A0A0L0SH04_ALLM3</name>
<dbReference type="InterPro" id="IPR000422">
    <property type="entry name" value="DHBP_synthase_RibB"/>
</dbReference>
<sequence>MTTMINGHSSPCTQAYGNGTAAAQNGHADHVFDSIADAIADFAAGKFVVVVDDEGRENEGDLIIAAEKVTEAKMAFMVRHTSGLVCAPMLPSRCDALGLPLMVPPEEHTESHGTKYTISVDAKAKTTTGISAHDRALTCNLLADPTSTPGHFVRPGHLLPLRYQPGGVLARRGHTEAGVDLCRLAGLQPAAVICEVVLDNGKMARRDDLRVFSREHGLKLITVEALAQYIRGKLAKEGGDWTIA</sequence>
<evidence type="ECO:0000256" key="11">
    <source>
        <dbReference type="ARBA" id="ARBA00060730"/>
    </source>
</evidence>
<dbReference type="Pfam" id="PF00926">
    <property type="entry name" value="DHBP_synthase"/>
    <property type="match status" value="1"/>
</dbReference>
<keyword evidence="6 12" id="KW-0479">Metal-binding</keyword>
<evidence type="ECO:0000256" key="10">
    <source>
        <dbReference type="ARBA" id="ARBA00023239"/>
    </source>
</evidence>
<evidence type="ECO:0000256" key="6">
    <source>
        <dbReference type="ARBA" id="ARBA00022723"/>
    </source>
</evidence>
<comment type="subunit">
    <text evidence="2 12">Homodimer.</text>
</comment>
<gene>
    <name evidence="13" type="ORF">AMAG_07074</name>
</gene>
<dbReference type="GO" id="GO:0009231">
    <property type="term" value="P:riboflavin biosynthetic process"/>
    <property type="evidence" value="ECO:0007669"/>
    <property type="project" value="UniProtKB-UniPathway"/>
</dbReference>
<comment type="catalytic activity">
    <reaction evidence="12">
        <text>D-ribulose 5-phosphate = (2S)-2-hydroxy-3-oxobutyl phosphate + formate + H(+)</text>
        <dbReference type="Rhea" id="RHEA:18457"/>
        <dbReference type="ChEBI" id="CHEBI:15378"/>
        <dbReference type="ChEBI" id="CHEBI:15740"/>
        <dbReference type="ChEBI" id="CHEBI:58121"/>
        <dbReference type="ChEBI" id="CHEBI:58830"/>
        <dbReference type="EC" id="4.1.99.12"/>
    </reaction>
</comment>
<dbReference type="Proteomes" id="UP000054350">
    <property type="component" value="Unassembled WGS sequence"/>
</dbReference>
<keyword evidence="5 12" id="KW-0686">Riboflavin biosynthesis</keyword>
<evidence type="ECO:0000256" key="5">
    <source>
        <dbReference type="ARBA" id="ARBA00022619"/>
    </source>
</evidence>
<comment type="function">
    <text evidence="12">Catalyzes the conversion of D-ribulose 5-phosphate to formate and 3,4-dihydroxy-2-butanone 4-phosphate.</text>
</comment>
<accession>A0A0L0SH04</accession>
<protein>
    <recommendedName>
        <fullName evidence="4 12">3,4-dihydroxy-2-butanone 4-phosphate synthase</fullName>
        <shortName evidence="12">DHBP synthase</shortName>
        <ecNumber evidence="3 12">4.1.99.12</ecNumber>
    </recommendedName>
</protein>
<dbReference type="GO" id="GO:0005829">
    <property type="term" value="C:cytosol"/>
    <property type="evidence" value="ECO:0007669"/>
    <property type="project" value="TreeGrafter"/>
</dbReference>
<comment type="cofactor">
    <cofactor evidence="12">
        <name>Mg(2+)</name>
        <dbReference type="ChEBI" id="CHEBI:18420"/>
    </cofactor>
    <cofactor evidence="12">
        <name>Mn(2+)</name>
        <dbReference type="ChEBI" id="CHEBI:29035"/>
    </cofactor>
    <text evidence="12">Binds 2 divalent metal cations per subunit. Magnesium or manganese.</text>
</comment>
<dbReference type="HAMAP" id="MF_00180">
    <property type="entry name" value="RibB"/>
    <property type="match status" value="1"/>
</dbReference>
<evidence type="ECO:0000256" key="4">
    <source>
        <dbReference type="ARBA" id="ARBA00018836"/>
    </source>
</evidence>
<dbReference type="Gene3D" id="3.90.870.10">
    <property type="entry name" value="DHBP synthase"/>
    <property type="match status" value="1"/>
</dbReference>
<reference evidence="13 14" key="1">
    <citation type="submission" date="2009-11" db="EMBL/GenBank/DDBJ databases">
        <title>Annotation of Allomyces macrogynus ATCC 38327.</title>
        <authorList>
            <consortium name="The Broad Institute Genome Sequencing Platform"/>
            <person name="Russ C."/>
            <person name="Cuomo C."/>
            <person name="Burger G."/>
            <person name="Gray M.W."/>
            <person name="Holland P.W.H."/>
            <person name="King N."/>
            <person name="Lang F.B.F."/>
            <person name="Roger A.J."/>
            <person name="Ruiz-Trillo I."/>
            <person name="Young S.K."/>
            <person name="Zeng Q."/>
            <person name="Gargeya S."/>
            <person name="Fitzgerald M."/>
            <person name="Haas B."/>
            <person name="Abouelleil A."/>
            <person name="Alvarado L."/>
            <person name="Arachchi H.M."/>
            <person name="Berlin A."/>
            <person name="Chapman S.B."/>
            <person name="Gearin G."/>
            <person name="Goldberg J."/>
            <person name="Griggs A."/>
            <person name="Gujja S."/>
            <person name="Hansen M."/>
            <person name="Heiman D."/>
            <person name="Howarth C."/>
            <person name="Larimer J."/>
            <person name="Lui A."/>
            <person name="MacDonald P.J.P."/>
            <person name="McCowen C."/>
            <person name="Montmayeur A."/>
            <person name="Murphy C."/>
            <person name="Neiman D."/>
            <person name="Pearson M."/>
            <person name="Priest M."/>
            <person name="Roberts A."/>
            <person name="Saif S."/>
            <person name="Shea T."/>
            <person name="Sisk P."/>
            <person name="Stolte C."/>
            <person name="Sykes S."/>
            <person name="Wortman J."/>
            <person name="Nusbaum C."/>
            <person name="Birren B."/>
        </authorList>
    </citation>
    <scope>NUCLEOTIDE SEQUENCE [LARGE SCALE GENOMIC DNA]</scope>
    <source>
        <strain evidence="13 14">ATCC 38327</strain>
    </source>
</reference>
<dbReference type="VEuPathDB" id="FungiDB:AMAG_07074"/>
<evidence type="ECO:0000313" key="13">
    <source>
        <dbReference type="EMBL" id="KNE61793.1"/>
    </source>
</evidence>
<dbReference type="AlphaFoldDB" id="A0A0L0SH04"/>
<evidence type="ECO:0000256" key="9">
    <source>
        <dbReference type="ARBA" id="ARBA00023211"/>
    </source>
</evidence>
<dbReference type="SUPFAM" id="SSF55821">
    <property type="entry name" value="YrdC/RibB"/>
    <property type="match status" value="1"/>
</dbReference>
<evidence type="ECO:0000256" key="2">
    <source>
        <dbReference type="ARBA" id="ARBA00011738"/>
    </source>
</evidence>
<evidence type="ECO:0000256" key="7">
    <source>
        <dbReference type="ARBA" id="ARBA00022842"/>
    </source>
</evidence>
<organism evidence="13 14">
    <name type="scientific">Allomyces macrogynus (strain ATCC 38327)</name>
    <name type="common">Allomyces javanicus var. macrogynus</name>
    <dbReference type="NCBI Taxonomy" id="578462"/>
    <lineage>
        <taxon>Eukaryota</taxon>
        <taxon>Fungi</taxon>
        <taxon>Fungi incertae sedis</taxon>
        <taxon>Blastocladiomycota</taxon>
        <taxon>Blastocladiomycetes</taxon>
        <taxon>Blastocladiales</taxon>
        <taxon>Blastocladiaceae</taxon>
        <taxon>Allomyces</taxon>
    </lineage>
</organism>
<evidence type="ECO:0000313" key="14">
    <source>
        <dbReference type="Proteomes" id="UP000054350"/>
    </source>
</evidence>
<dbReference type="GO" id="GO:0046872">
    <property type="term" value="F:metal ion binding"/>
    <property type="evidence" value="ECO:0007669"/>
    <property type="project" value="UniProtKB-KW"/>
</dbReference>
<keyword evidence="9 12" id="KW-0464">Manganese</keyword>
<keyword evidence="10 12" id="KW-0456">Lyase</keyword>
<keyword evidence="8" id="KW-0318">Glutathionylation</keyword>
<dbReference type="EMBL" id="GG745339">
    <property type="protein sequence ID" value="KNE61793.1"/>
    <property type="molecule type" value="Genomic_DNA"/>
</dbReference>
<dbReference type="STRING" id="578462.A0A0L0SH04"/>
<keyword evidence="14" id="KW-1185">Reference proteome</keyword>
<proteinExistence type="inferred from homology"/>
<keyword evidence="7 12" id="KW-0460">Magnesium</keyword>
<comment type="similarity">
    <text evidence="11 12">Belongs to the DHBP synthase family.</text>
</comment>
<dbReference type="EC" id="4.1.99.12" evidence="3 12"/>
<dbReference type="GO" id="GO:0008686">
    <property type="term" value="F:3,4-dihydroxy-2-butanone-4-phosphate synthase activity"/>
    <property type="evidence" value="ECO:0007669"/>
    <property type="project" value="UniProtKB-EC"/>
</dbReference>
<reference evidence="14" key="2">
    <citation type="submission" date="2009-11" db="EMBL/GenBank/DDBJ databases">
        <title>The Genome Sequence of Allomyces macrogynus strain ATCC 38327.</title>
        <authorList>
            <consortium name="The Broad Institute Genome Sequencing Platform"/>
            <person name="Russ C."/>
            <person name="Cuomo C."/>
            <person name="Shea T."/>
            <person name="Young S.K."/>
            <person name="Zeng Q."/>
            <person name="Koehrsen M."/>
            <person name="Haas B."/>
            <person name="Borodovsky M."/>
            <person name="Guigo R."/>
            <person name="Alvarado L."/>
            <person name="Berlin A."/>
            <person name="Borenstein D."/>
            <person name="Chen Z."/>
            <person name="Engels R."/>
            <person name="Freedman E."/>
            <person name="Gellesch M."/>
            <person name="Goldberg J."/>
            <person name="Griggs A."/>
            <person name="Gujja S."/>
            <person name="Heiman D."/>
            <person name="Hepburn T."/>
            <person name="Howarth C."/>
            <person name="Jen D."/>
            <person name="Larson L."/>
            <person name="Lewis B."/>
            <person name="Mehta T."/>
            <person name="Park D."/>
            <person name="Pearson M."/>
            <person name="Roberts A."/>
            <person name="Saif S."/>
            <person name="Shenoy N."/>
            <person name="Sisk P."/>
            <person name="Stolte C."/>
            <person name="Sykes S."/>
            <person name="Walk T."/>
            <person name="White J."/>
            <person name="Yandava C."/>
            <person name="Burger G."/>
            <person name="Gray M.W."/>
            <person name="Holland P.W.H."/>
            <person name="King N."/>
            <person name="Lang F.B.F."/>
            <person name="Roger A.J."/>
            <person name="Ruiz-Trillo I."/>
            <person name="Lander E."/>
            <person name="Nusbaum C."/>
        </authorList>
    </citation>
    <scope>NUCLEOTIDE SEQUENCE [LARGE SCALE GENOMIC DNA]</scope>
    <source>
        <strain evidence="14">ATCC 38327</strain>
    </source>
</reference>
<evidence type="ECO:0000256" key="3">
    <source>
        <dbReference type="ARBA" id="ARBA00012153"/>
    </source>
</evidence>
<dbReference type="PANTHER" id="PTHR21327:SF18">
    <property type="entry name" value="3,4-DIHYDROXY-2-BUTANONE 4-PHOSPHATE SYNTHASE"/>
    <property type="match status" value="1"/>
</dbReference>
<dbReference type="FunFam" id="3.90.870.10:FF:000002">
    <property type="entry name" value="3,4-dihydroxy-2-butanone 4-phosphate synthase"/>
    <property type="match status" value="1"/>
</dbReference>
<evidence type="ECO:0000256" key="1">
    <source>
        <dbReference type="ARBA" id="ARBA00004904"/>
    </source>
</evidence>
<comment type="pathway">
    <text evidence="1 12">Cofactor biosynthesis; riboflavin biosynthesis; 2-hydroxy-3-oxobutyl phosphate from D-ribulose 5-phosphate: step 1/1.</text>
</comment>
<dbReference type="OMA" id="YNTHAVE"/>
<evidence type="ECO:0000256" key="8">
    <source>
        <dbReference type="ARBA" id="ARBA00023206"/>
    </source>
</evidence>